<dbReference type="EMBL" id="SOZE01000002">
    <property type="protein sequence ID" value="TFF40317.1"/>
    <property type="molecule type" value="Genomic_DNA"/>
</dbReference>
<name>A0A4Y8SP51_9SPHI</name>
<dbReference type="InterPro" id="IPR041700">
    <property type="entry name" value="OMP_b-brl_3"/>
</dbReference>
<reference evidence="3 4" key="1">
    <citation type="journal article" date="2017" name="Int. J. Syst. Evol. Microbiol.">
        <title>Mucilaginibacterpsychrotolerans sp. nov., isolated from peatlands.</title>
        <authorList>
            <person name="Deng Y."/>
            <person name="Shen L."/>
            <person name="Xu B."/>
            <person name="Liu Y."/>
            <person name="Gu Z."/>
            <person name="Liu H."/>
            <person name="Zhou Y."/>
        </authorList>
    </citation>
    <scope>NUCLEOTIDE SEQUENCE [LARGE SCALE GENOMIC DNA]</scope>
    <source>
        <strain evidence="3 4">NH7-4</strain>
    </source>
</reference>
<feature type="compositionally biased region" description="Gly residues" evidence="1">
    <location>
        <begin position="965"/>
        <end position="995"/>
    </location>
</feature>
<dbReference type="AlphaFoldDB" id="A0A4Y8SP51"/>
<organism evidence="3 4">
    <name type="scientific">Mucilaginibacter psychrotolerans</name>
    <dbReference type="NCBI Taxonomy" id="1524096"/>
    <lineage>
        <taxon>Bacteria</taxon>
        <taxon>Pseudomonadati</taxon>
        <taxon>Bacteroidota</taxon>
        <taxon>Sphingobacteriia</taxon>
        <taxon>Sphingobacteriales</taxon>
        <taxon>Sphingobacteriaceae</taxon>
        <taxon>Mucilaginibacter</taxon>
    </lineage>
</organism>
<feature type="domain" description="Outer membrane protein beta-barrel" evidence="2">
    <location>
        <begin position="469"/>
        <end position="949"/>
    </location>
</feature>
<dbReference type="InterPro" id="IPR008969">
    <property type="entry name" value="CarboxyPept-like_regulatory"/>
</dbReference>
<dbReference type="SUPFAM" id="SSF56935">
    <property type="entry name" value="Porins"/>
    <property type="match status" value="1"/>
</dbReference>
<dbReference type="Pfam" id="PF13620">
    <property type="entry name" value="CarboxypepD_reg"/>
    <property type="match status" value="1"/>
</dbReference>
<evidence type="ECO:0000256" key="1">
    <source>
        <dbReference type="SAM" id="MobiDB-lite"/>
    </source>
</evidence>
<evidence type="ECO:0000313" key="4">
    <source>
        <dbReference type="Proteomes" id="UP000297540"/>
    </source>
</evidence>
<protein>
    <recommendedName>
        <fullName evidence="2">Outer membrane protein beta-barrel domain-containing protein</fullName>
    </recommendedName>
</protein>
<dbReference type="Pfam" id="PF14905">
    <property type="entry name" value="OMP_b-brl_3"/>
    <property type="match status" value="1"/>
</dbReference>
<keyword evidence="4" id="KW-1185">Reference proteome</keyword>
<accession>A0A4Y8SP51</accession>
<feature type="region of interest" description="Disordered" evidence="1">
    <location>
        <begin position="958"/>
        <end position="995"/>
    </location>
</feature>
<comment type="caution">
    <text evidence="3">The sequence shown here is derived from an EMBL/GenBank/DDBJ whole genome shotgun (WGS) entry which is preliminary data.</text>
</comment>
<sequence>MHAKKHVMKYIYILLFILTVTGLNANAQSGRQISGTIIDSTKLTLPGSSVRISSELGDSLASTTDVNGKFLFNAIKGTKITLTISSIGYQGIIKHYTLPAGDKAIVFDPIILKSETRQLGVVTIVGVNPVVFKEDTVQYSVSAYKVRENAPIEDVLKKIPGIDVAKDGTVTAQGKQVTKVRVNGKDFFGGDVLSATRNLPADVIDNVQIVDDYGDQANLTGVKTGEPTKVLNFTIRKDKNYGYFGQATVGDGSDALPKDPGVTNDNRYLGLLNFFKFKGDQQISVLGSINNTNVNTFSFGSATGGAAGGGGFGGGGGGGGRGNALRGGNSSTTNANGITNAHSIGLNFRDQWGKTLSVYGSYSFNDNTVFTNSTTLQTNASANIVSQSNSQSTETNNPVNHRFNFNLEWKPDTINYLKLTPTFSYAGSDVTSLDIVNAKRDGQVTQAYTSNSISNSSSPNYGITGLYNHRFSHKGRNLGIGFNASTNKNNQYDNPIYNYVAGSLRNAPENQVIYTDSRTNTYGANLSYQEPLGKRSFLEGNYAYNHTYTTSDKETDTLYAANAYRNYPLLSNNYNYTFTTNRFGLNYRVVEAKYNYVIGIGAQPSTLEGFNVKTSQSTRITNFNVIPTARFVYNFSRSQNLSFQYNGTSNQPAFNQLQPVLDFSNASYPVQGNPNLNAEFNNSLQLRYGNFSFQTGNIFFANVGYTQTDNKIVNVNITYPRSFTAAALAADPTLKNFAGANLIKYQNASGYYQVNGGLLYSKPWSERKYTLIFNTNVGYTNNIGFAGSVDSNNVATAIEKNIAKTFTLSPGLRFRVNITDVIDAELNSSYAINKTDNSLNTPSFNQNTNIRTLNLGASGKNYFWKDWTLSYDYTKTLNYGYDESLQIRNPNILNAYVERRFLKDHRGTLRFAAYDLFNENTGFSSVTTGSTVTQTNVNKLGRYFLLSFTLRLQKFSGKAPSADPGRGGFGGGPGGGGGRPGGGGFGGGPGGGGPL</sequence>
<dbReference type="Proteomes" id="UP000297540">
    <property type="component" value="Unassembled WGS sequence"/>
</dbReference>
<gene>
    <name evidence="3" type="ORF">E2R66_03445</name>
</gene>
<dbReference type="SUPFAM" id="SSF49464">
    <property type="entry name" value="Carboxypeptidase regulatory domain-like"/>
    <property type="match status" value="1"/>
</dbReference>
<evidence type="ECO:0000259" key="2">
    <source>
        <dbReference type="Pfam" id="PF14905"/>
    </source>
</evidence>
<evidence type="ECO:0000313" key="3">
    <source>
        <dbReference type="EMBL" id="TFF40317.1"/>
    </source>
</evidence>
<proteinExistence type="predicted"/>
<dbReference type="Gene3D" id="2.60.40.1120">
    <property type="entry name" value="Carboxypeptidase-like, regulatory domain"/>
    <property type="match status" value="1"/>
</dbReference>